<dbReference type="RefSeq" id="WP_249332286.1">
    <property type="nucleotide sequence ID" value="NZ_JACRSY010000008.1"/>
</dbReference>
<organism evidence="2 3">
    <name type="scientific">Zhenhengia yiwuensis</name>
    <dbReference type="NCBI Taxonomy" id="2763666"/>
    <lineage>
        <taxon>Bacteria</taxon>
        <taxon>Bacillati</taxon>
        <taxon>Bacillota</taxon>
        <taxon>Clostridia</taxon>
        <taxon>Lachnospirales</taxon>
        <taxon>Lachnospiraceae</taxon>
        <taxon>Zhenhengia</taxon>
    </lineage>
</organism>
<dbReference type="Pfam" id="PF24032">
    <property type="entry name" value="YQBQ"/>
    <property type="match status" value="1"/>
</dbReference>
<feature type="domain" description="YqbQ/XkdQ" evidence="1">
    <location>
        <begin position="22"/>
        <end position="310"/>
    </location>
</feature>
<keyword evidence="3" id="KW-1185">Reference proteome</keyword>
<accession>A0A926EDQ7</accession>
<sequence length="314" mass="34907">MPIILLKHGDIKQNISDLVGTITWSGSKNEVSRTLQFEVLHPKHDYYAPRVQPKLGDIIQLLTDDGSEIFRGKVFYSEQVSEQGTIQVTCYDDAIRLSKSKGTFNFKNATAESIARRVCEEINLQVGELAPTSIPQKMIVQGGGLYQTLTDAYKGASLQNGKRYLPIMMQGRLNVIEVGAIVIDYVLNDAINIISSSFTESADSIINKVKIYDENDKFLDEVGNKESMNLFGIFQDTYTKEKDKQARAVATNMLKSVEYSVDVTAIGNVKCITGFNIKVEDSTTGVVGVFEISSDTHTWSNGQYEVNLQLIYKG</sequence>
<dbReference type="Proteomes" id="UP000655830">
    <property type="component" value="Unassembled WGS sequence"/>
</dbReference>
<dbReference type="InterPro" id="IPR056937">
    <property type="entry name" value="YqbQ/XkdQ"/>
</dbReference>
<dbReference type="SUPFAM" id="SSF69279">
    <property type="entry name" value="Phage tail proteins"/>
    <property type="match status" value="1"/>
</dbReference>
<evidence type="ECO:0000259" key="1">
    <source>
        <dbReference type="Pfam" id="PF24032"/>
    </source>
</evidence>
<evidence type="ECO:0000313" key="2">
    <source>
        <dbReference type="EMBL" id="MBC8579131.1"/>
    </source>
</evidence>
<comment type="caution">
    <text evidence="2">The sequence shown here is derived from an EMBL/GenBank/DDBJ whole genome shotgun (WGS) entry which is preliminary data.</text>
</comment>
<reference evidence="2" key="1">
    <citation type="submission" date="2020-08" db="EMBL/GenBank/DDBJ databases">
        <title>Genome public.</title>
        <authorList>
            <person name="Liu C."/>
            <person name="Sun Q."/>
        </authorList>
    </citation>
    <scope>NUCLEOTIDE SEQUENCE</scope>
    <source>
        <strain evidence="2">NSJ-12</strain>
    </source>
</reference>
<dbReference type="AlphaFoldDB" id="A0A926EDQ7"/>
<gene>
    <name evidence="2" type="ORF">H8718_06220</name>
</gene>
<evidence type="ECO:0000313" key="3">
    <source>
        <dbReference type="Proteomes" id="UP000655830"/>
    </source>
</evidence>
<dbReference type="EMBL" id="JACRSY010000008">
    <property type="protein sequence ID" value="MBC8579131.1"/>
    <property type="molecule type" value="Genomic_DNA"/>
</dbReference>
<proteinExistence type="predicted"/>
<protein>
    <recommendedName>
        <fullName evidence="1">YqbQ/XkdQ domain-containing protein</fullName>
    </recommendedName>
</protein>
<name>A0A926EDQ7_9FIRM</name>